<sequence>MSVPLLTVSCFGADHLMLRNLPKLVRDRGTYHQLGQSNSRGFPPHGVPANEAELVGSYLDTLALLILSLGNLVSIRGNKFSAELVGSYLDTLALLILSLGNLVIVNHIDMMNTVFFVIEQTRLVQRK</sequence>
<gene>
    <name evidence="1" type="ORF">FALBO_4568</name>
</gene>
<comment type="caution">
    <text evidence="1">The sequence shown here is derived from an EMBL/GenBank/DDBJ whole genome shotgun (WGS) entry which is preliminary data.</text>
</comment>
<dbReference type="AlphaFoldDB" id="A0A8H4LHQ6"/>
<organism evidence="1 2">
    <name type="scientific">Fusarium albosuccineum</name>
    <dbReference type="NCBI Taxonomy" id="1237068"/>
    <lineage>
        <taxon>Eukaryota</taxon>
        <taxon>Fungi</taxon>
        <taxon>Dikarya</taxon>
        <taxon>Ascomycota</taxon>
        <taxon>Pezizomycotina</taxon>
        <taxon>Sordariomycetes</taxon>
        <taxon>Hypocreomycetidae</taxon>
        <taxon>Hypocreales</taxon>
        <taxon>Nectriaceae</taxon>
        <taxon>Fusarium</taxon>
        <taxon>Fusarium decemcellulare species complex</taxon>
    </lineage>
</organism>
<accession>A0A8H4LHQ6</accession>
<evidence type="ECO:0000313" key="1">
    <source>
        <dbReference type="EMBL" id="KAF4468545.1"/>
    </source>
</evidence>
<dbReference type="Proteomes" id="UP000554235">
    <property type="component" value="Unassembled WGS sequence"/>
</dbReference>
<evidence type="ECO:0000313" key="2">
    <source>
        <dbReference type="Proteomes" id="UP000554235"/>
    </source>
</evidence>
<name>A0A8H4LHQ6_9HYPO</name>
<reference evidence="1 2" key="1">
    <citation type="submission" date="2020-01" db="EMBL/GenBank/DDBJ databases">
        <title>Identification and distribution of gene clusters putatively required for synthesis of sphingolipid metabolism inhibitors in phylogenetically diverse species of the filamentous fungus Fusarium.</title>
        <authorList>
            <person name="Kim H.-S."/>
            <person name="Busman M."/>
            <person name="Brown D.W."/>
            <person name="Divon H."/>
            <person name="Uhlig S."/>
            <person name="Proctor R.H."/>
        </authorList>
    </citation>
    <scope>NUCLEOTIDE SEQUENCE [LARGE SCALE GENOMIC DNA]</scope>
    <source>
        <strain evidence="1 2">NRRL 20459</strain>
    </source>
</reference>
<proteinExistence type="predicted"/>
<keyword evidence="2" id="KW-1185">Reference proteome</keyword>
<protein>
    <submittedName>
        <fullName evidence="1">Uncharacterized protein</fullName>
    </submittedName>
</protein>
<dbReference type="EMBL" id="JAADYS010000598">
    <property type="protein sequence ID" value="KAF4468545.1"/>
    <property type="molecule type" value="Genomic_DNA"/>
</dbReference>